<gene>
    <name evidence="2" type="ORF">IC227_01620</name>
</gene>
<protein>
    <submittedName>
        <fullName evidence="2">Uncharacterized protein</fullName>
    </submittedName>
</protein>
<sequence length="137" mass="15871">MNRKIEQKFRKKAQVEKEIQRHKDIEGGLIYNESNSLGELDYVLEKISSEFEAWAKRCEKLKEDIDLGKVNLENESKDTIASLPLSLKVHAEIITKNRTRIDELSNKIKAKINSEPISLRVLFDRKMAIKVKIPPIL</sequence>
<keyword evidence="1" id="KW-0175">Coiled coil</keyword>
<keyword evidence="3" id="KW-1185">Reference proteome</keyword>
<evidence type="ECO:0000313" key="2">
    <source>
        <dbReference type="EMBL" id="MBF8807340.1"/>
    </source>
</evidence>
<organism evidence="2 3">
    <name type="scientific">Enterococcus lacertideformus</name>
    <dbReference type="NCBI Taxonomy" id="2771493"/>
    <lineage>
        <taxon>Bacteria</taxon>
        <taxon>Bacillati</taxon>
        <taxon>Bacillota</taxon>
        <taxon>Bacilli</taxon>
        <taxon>Lactobacillales</taxon>
        <taxon>Enterococcaceae</taxon>
        <taxon>Enterococcus</taxon>
    </lineage>
</organism>
<evidence type="ECO:0000256" key="1">
    <source>
        <dbReference type="SAM" id="Coils"/>
    </source>
</evidence>
<reference evidence="2" key="1">
    <citation type="submission" date="2020-09" db="EMBL/GenBank/DDBJ databases">
        <title>Genomic insights into the novelty and pathogenicity of a unique biofilm-forming Enterococcus sp. bacteria (Enterococcus lacertideformus) identified in reptiles.</title>
        <authorList>
            <person name="Agius J.E."/>
            <person name="Phalen D.N."/>
            <person name="Rose K."/>
            <person name="Eden J.-S."/>
        </authorList>
    </citation>
    <scope>NUCLEOTIDE SEQUENCE</scope>
    <source>
        <strain evidence="2">PHRS 0518</strain>
    </source>
</reference>
<accession>A0A931AV13</accession>
<name>A0A931AV13_9ENTE</name>
<proteinExistence type="predicted"/>
<feature type="coiled-coil region" evidence="1">
    <location>
        <begin position="5"/>
        <end position="64"/>
    </location>
</feature>
<comment type="caution">
    <text evidence="2">The sequence shown here is derived from an EMBL/GenBank/DDBJ whole genome shotgun (WGS) entry which is preliminary data.</text>
</comment>
<dbReference type="AlphaFoldDB" id="A0A931AV13"/>
<evidence type="ECO:0000313" key="3">
    <source>
        <dbReference type="Proteomes" id="UP000637757"/>
    </source>
</evidence>
<dbReference type="Proteomes" id="UP000637757">
    <property type="component" value="Unassembled WGS sequence"/>
</dbReference>
<dbReference type="EMBL" id="JADAKE010000005">
    <property type="protein sequence ID" value="MBF8807340.1"/>
    <property type="molecule type" value="Genomic_DNA"/>
</dbReference>